<evidence type="ECO:0000259" key="1">
    <source>
        <dbReference type="Pfam" id="PF03478"/>
    </source>
</evidence>
<dbReference type="InterPro" id="IPR005174">
    <property type="entry name" value="KIB1-4_b-propeller"/>
</dbReference>
<dbReference type="PANTHER" id="PTHR44259:SF93">
    <property type="entry name" value="PROTEIN, PUTATIVE (DUF295)-RELATED"/>
    <property type="match status" value="1"/>
</dbReference>
<accession>A0A072U7X2</accession>
<organism evidence="2 5">
    <name type="scientific">Medicago truncatula</name>
    <name type="common">Barrel medic</name>
    <name type="synonym">Medicago tribuloides</name>
    <dbReference type="NCBI Taxonomy" id="3880"/>
    <lineage>
        <taxon>Eukaryota</taxon>
        <taxon>Viridiplantae</taxon>
        <taxon>Streptophyta</taxon>
        <taxon>Embryophyta</taxon>
        <taxon>Tracheophyta</taxon>
        <taxon>Spermatophyta</taxon>
        <taxon>Magnoliopsida</taxon>
        <taxon>eudicotyledons</taxon>
        <taxon>Gunneridae</taxon>
        <taxon>Pentapetalae</taxon>
        <taxon>rosids</taxon>
        <taxon>fabids</taxon>
        <taxon>Fabales</taxon>
        <taxon>Fabaceae</taxon>
        <taxon>Papilionoideae</taxon>
        <taxon>50 kb inversion clade</taxon>
        <taxon>NPAAA clade</taxon>
        <taxon>Hologalegina</taxon>
        <taxon>IRL clade</taxon>
        <taxon>Trifolieae</taxon>
        <taxon>Medicago</taxon>
    </lineage>
</organism>
<dbReference type="EnsemblPlants" id="KEH25461">
    <property type="protein sequence ID" value="KEH25461"/>
    <property type="gene ID" value="MTR_6g023955"/>
</dbReference>
<dbReference type="AlphaFoldDB" id="A0A072U7X2"/>
<dbReference type="Proteomes" id="UP000002051">
    <property type="component" value="Chromosome 6"/>
</dbReference>
<dbReference type="HOGENOM" id="CLU_1311799_0_0_1"/>
<dbReference type="InterPro" id="IPR050942">
    <property type="entry name" value="F-box_BR-signaling"/>
</dbReference>
<proteinExistence type="predicted"/>
<sequence>MGFHPAKFTASSYHSLITRGLWFKSWLGSKGGFYFETYNHNPTKSLQKSSFDPSTTHLHAGYIYRRVRYYECNVHKVILSENPTIRLHNYVVVAISSTRKCLAFIKAGQKFWTYVDDDYFCFSDVIFYKGLVYAAGRWNNIVSFDICNSKDSIYYTDDYFEEALHPYPNGPFDMKTYNVKDGSFSDHCPFEHWFAQMPPSLWVLPPYQWE</sequence>
<protein>
    <recommendedName>
        <fullName evidence="1">KIB1-4 beta-propeller domain-containing protein</fullName>
    </recommendedName>
</protein>
<dbReference type="Proteomes" id="UP000265566">
    <property type="component" value="Chromosome 6"/>
</dbReference>
<reference evidence="2 5" key="2">
    <citation type="journal article" date="2014" name="BMC Genomics">
        <title>An improved genome release (version Mt4.0) for the model legume Medicago truncatula.</title>
        <authorList>
            <person name="Tang H."/>
            <person name="Krishnakumar V."/>
            <person name="Bidwell S."/>
            <person name="Rosen B."/>
            <person name="Chan A."/>
            <person name="Zhou S."/>
            <person name="Gentzbittel L."/>
            <person name="Childs K.L."/>
            <person name="Yandell M."/>
            <person name="Gundlach H."/>
            <person name="Mayer K.F."/>
            <person name="Schwartz D.C."/>
            <person name="Town C.D."/>
        </authorList>
    </citation>
    <scope>GENOME REANNOTATION</scope>
    <source>
        <strain evidence="2">A17</strain>
        <strain evidence="4 5">cv. Jemalong A17</strain>
    </source>
</reference>
<name>A0A072U7X2_MEDTR</name>
<evidence type="ECO:0000313" key="2">
    <source>
        <dbReference type="EMBL" id="KEH25461.1"/>
    </source>
</evidence>
<gene>
    <name evidence="2" type="ordered locus">MTR_6g023955</name>
    <name evidence="3" type="ORF">MtrunA17_Chr6g0459631</name>
</gene>
<dbReference type="EMBL" id="PSQE01000006">
    <property type="protein sequence ID" value="RHN50637.1"/>
    <property type="molecule type" value="Genomic_DNA"/>
</dbReference>
<dbReference type="EMBL" id="CM001222">
    <property type="protein sequence ID" value="KEH25461.1"/>
    <property type="molecule type" value="Genomic_DNA"/>
</dbReference>
<reference evidence="3" key="4">
    <citation type="journal article" date="2018" name="Nat. Plants">
        <title>Whole-genome landscape of Medicago truncatula symbiotic genes.</title>
        <authorList>
            <person name="Pecrix Y."/>
            <person name="Gamas P."/>
            <person name="Carrere S."/>
        </authorList>
    </citation>
    <scope>NUCLEOTIDE SEQUENCE</scope>
    <source>
        <tissue evidence="3">Leaves</tissue>
    </source>
</reference>
<dbReference type="PANTHER" id="PTHR44259">
    <property type="entry name" value="OS07G0183000 PROTEIN-RELATED"/>
    <property type="match status" value="1"/>
</dbReference>
<evidence type="ECO:0000313" key="4">
    <source>
        <dbReference type="EnsemblPlants" id="KEH25461"/>
    </source>
</evidence>
<dbReference type="Pfam" id="PF03478">
    <property type="entry name" value="Beta-prop_KIB1-4"/>
    <property type="match status" value="1"/>
</dbReference>
<reference evidence="4" key="3">
    <citation type="submission" date="2015-04" db="UniProtKB">
        <authorList>
            <consortium name="EnsemblPlants"/>
        </authorList>
    </citation>
    <scope>IDENTIFICATION</scope>
    <source>
        <strain evidence="4">cv. Jemalong A17</strain>
    </source>
</reference>
<keyword evidence="5" id="KW-1185">Reference proteome</keyword>
<evidence type="ECO:0000313" key="3">
    <source>
        <dbReference type="EMBL" id="RHN50637.1"/>
    </source>
</evidence>
<evidence type="ECO:0000313" key="5">
    <source>
        <dbReference type="Proteomes" id="UP000002051"/>
    </source>
</evidence>
<reference evidence="2 5" key="1">
    <citation type="journal article" date="2011" name="Nature">
        <title>The Medicago genome provides insight into the evolution of rhizobial symbioses.</title>
        <authorList>
            <person name="Young N.D."/>
            <person name="Debelle F."/>
            <person name="Oldroyd G.E."/>
            <person name="Geurts R."/>
            <person name="Cannon S.B."/>
            <person name="Udvardi M.K."/>
            <person name="Benedito V.A."/>
            <person name="Mayer K.F."/>
            <person name="Gouzy J."/>
            <person name="Schoof H."/>
            <person name="Van de Peer Y."/>
            <person name="Proost S."/>
            <person name="Cook D.R."/>
            <person name="Meyers B.C."/>
            <person name="Spannagl M."/>
            <person name="Cheung F."/>
            <person name="De Mita S."/>
            <person name="Krishnakumar V."/>
            <person name="Gundlach H."/>
            <person name="Zhou S."/>
            <person name="Mudge J."/>
            <person name="Bharti A.K."/>
            <person name="Murray J.D."/>
            <person name="Naoumkina M.A."/>
            <person name="Rosen B."/>
            <person name="Silverstein K.A."/>
            <person name="Tang H."/>
            <person name="Rombauts S."/>
            <person name="Zhao P.X."/>
            <person name="Zhou P."/>
            <person name="Barbe V."/>
            <person name="Bardou P."/>
            <person name="Bechner M."/>
            <person name="Bellec A."/>
            <person name="Berger A."/>
            <person name="Berges H."/>
            <person name="Bidwell S."/>
            <person name="Bisseling T."/>
            <person name="Choisne N."/>
            <person name="Couloux A."/>
            <person name="Denny R."/>
            <person name="Deshpande S."/>
            <person name="Dai X."/>
            <person name="Doyle J.J."/>
            <person name="Dudez A.M."/>
            <person name="Farmer A.D."/>
            <person name="Fouteau S."/>
            <person name="Franken C."/>
            <person name="Gibelin C."/>
            <person name="Gish J."/>
            <person name="Goldstein S."/>
            <person name="Gonzalez A.J."/>
            <person name="Green P.J."/>
            <person name="Hallab A."/>
            <person name="Hartog M."/>
            <person name="Hua A."/>
            <person name="Humphray S.J."/>
            <person name="Jeong D.H."/>
            <person name="Jing Y."/>
            <person name="Jocker A."/>
            <person name="Kenton S.M."/>
            <person name="Kim D.J."/>
            <person name="Klee K."/>
            <person name="Lai H."/>
            <person name="Lang C."/>
            <person name="Lin S."/>
            <person name="Macmil S.L."/>
            <person name="Magdelenat G."/>
            <person name="Matthews L."/>
            <person name="McCorrison J."/>
            <person name="Monaghan E.L."/>
            <person name="Mun J.H."/>
            <person name="Najar F.Z."/>
            <person name="Nicholson C."/>
            <person name="Noirot C."/>
            <person name="O'Bleness M."/>
            <person name="Paule C.R."/>
            <person name="Poulain J."/>
            <person name="Prion F."/>
            <person name="Qin B."/>
            <person name="Qu C."/>
            <person name="Retzel E.F."/>
            <person name="Riddle C."/>
            <person name="Sallet E."/>
            <person name="Samain S."/>
            <person name="Samson N."/>
            <person name="Sanders I."/>
            <person name="Saurat O."/>
            <person name="Scarpelli C."/>
            <person name="Schiex T."/>
            <person name="Segurens B."/>
            <person name="Severin A.J."/>
            <person name="Sherrier D.J."/>
            <person name="Shi R."/>
            <person name="Sims S."/>
            <person name="Singer S.R."/>
            <person name="Sinharoy S."/>
            <person name="Sterck L."/>
            <person name="Viollet A."/>
            <person name="Wang B.B."/>
            <person name="Wang K."/>
            <person name="Wang M."/>
            <person name="Wang X."/>
            <person name="Warfsmann J."/>
            <person name="Weissenbach J."/>
            <person name="White D.D."/>
            <person name="White J.D."/>
            <person name="Wiley G.B."/>
            <person name="Wincker P."/>
            <person name="Xing Y."/>
            <person name="Yang L."/>
            <person name="Yao Z."/>
            <person name="Ying F."/>
            <person name="Zhai J."/>
            <person name="Zhou L."/>
            <person name="Zuber A."/>
            <person name="Denarie J."/>
            <person name="Dixon R.A."/>
            <person name="May G.D."/>
            <person name="Schwartz D.C."/>
            <person name="Rogers J."/>
            <person name="Quetier F."/>
            <person name="Town C.D."/>
            <person name="Roe B.A."/>
        </authorList>
    </citation>
    <scope>NUCLEOTIDE SEQUENCE [LARGE SCALE GENOMIC DNA]</scope>
    <source>
        <strain evidence="2">A17</strain>
        <strain evidence="4 5">cv. Jemalong A17</strain>
    </source>
</reference>
<dbReference type="Gramene" id="rna34947">
    <property type="protein sequence ID" value="RHN50637.1"/>
    <property type="gene ID" value="gene34947"/>
</dbReference>
<feature type="domain" description="KIB1-4 beta-propeller" evidence="1">
    <location>
        <begin position="70"/>
        <end position="151"/>
    </location>
</feature>